<reference evidence="1" key="2">
    <citation type="submission" date="2014-03" db="EMBL/GenBank/DDBJ databases">
        <authorList>
            <person name="Genoscope - CEA"/>
        </authorList>
    </citation>
    <scope>NUCLEOTIDE SEQUENCE</scope>
</reference>
<evidence type="ECO:0000313" key="2">
    <source>
        <dbReference type="Proteomes" id="UP000193380"/>
    </source>
</evidence>
<dbReference type="SUPFAM" id="SSF160481">
    <property type="entry name" value="BRK domain-like"/>
    <property type="match status" value="1"/>
</dbReference>
<dbReference type="InterPro" id="IPR051493">
    <property type="entry name" value="CHD"/>
</dbReference>
<proteinExistence type="predicted"/>
<sequence length="79" mass="8933">MAPAIKELSRWLDANTEYCVAPDWADVVKHSGFLPEGKFTRILTEPVTWYVIFYCTIKDDFQLSSSEGVFISQHTASSS</sequence>
<dbReference type="STRING" id="8022.A0A060WZC1"/>
<evidence type="ECO:0000313" key="1">
    <source>
        <dbReference type="EMBL" id="CDQ72571.1"/>
    </source>
</evidence>
<name>A0A060WZC1_ONCMY</name>
<dbReference type="PANTHER" id="PTHR46850:SF1">
    <property type="entry name" value="CHROMODOMAIN-HELICASE-DNA-BINDING PROTEIN 9"/>
    <property type="match status" value="1"/>
</dbReference>
<protein>
    <submittedName>
        <fullName evidence="1">Uncharacterized protein</fullName>
    </submittedName>
</protein>
<dbReference type="Proteomes" id="UP000193380">
    <property type="component" value="Unassembled WGS sequence"/>
</dbReference>
<gene>
    <name evidence="1" type="ORF">GSONMT00017894001</name>
</gene>
<organism evidence="1 2">
    <name type="scientific">Oncorhynchus mykiss</name>
    <name type="common">Rainbow trout</name>
    <name type="synonym">Salmo gairdneri</name>
    <dbReference type="NCBI Taxonomy" id="8022"/>
    <lineage>
        <taxon>Eukaryota</taxon>
        <taxon>Metazoa</taxon>
        <taxon>Chordata</taxon>
        <taxon>Craniata</taxon>
        <taxon>Vertebrata</taxon>
        <taxon>Euteleostomi</taxon>
        <taxon>Actinopterygii</taxon>
        <taxon>Neopterygii</taxon>
        <taxon>Teleostei</taxon>
        <taxon>Protacanthopterygii</taxon>
        <taxon>Salmoniformes</taxon>
        <taxon>Salmonidae</taxon>
        <taxon>Salmoninae</taxon>
        <taxon>Oncorhynchus</taxon>
    </lineage>
</organism>
<dbReference type="AlphaFoldDB" id="A0A060WZC1"/>
<dbReference type="Gene3D" id="3.40.5.120">
    <property type="match status" value="1"/>
</dbReference>
<accession>A0A060WZC1</accession>
<reference evidence="1" key="1">
    <citation type="journal article" date="2014" name="Nat. Commun.">
        <title>The rainbow trout genome provides novel insights into evolution after whole-genome duplication in vertebrates.</title>
        <authorList>
            <person name="Berthelot C."/>
            <person name="Brunet F."/>
            <person name="Chalopin D."/>
            <person name="Juanchich A."/>
            <person name="Bernard M."/>
            <person name="Noel B."/>
            <person name="Bento P."/>
            <person name="Da Silva C."/>
            <person name="Labadie K."/>
            <person name="Alberti A."/>
            <person name="Aury J.M."/>
            <person name="Louis A."/>
            <person name="Dehais P."/>
            <person name="Bardou P."/>
            <person name="Montfort J."/>
            <person name="Klopp C."/>
            <person name="Cabau C."/>
            <person name="Gaspin C."/>
            <person name="Thorgaard G.H."/>
            <person name="Boussaha M."/>
            <person name="Quillet E."/>
            <person name="Guyomard R."/>
            <person name="Galiana D."/>
            <person name="Bobe J."/>
            <person name="Volff J.N."/>
            <person name="Genet C."/>
            <person name="Wincker P."/>
            <person name="Jaillon O."/>
            <person name="Roest Crollius H."/>
            <person name="Guiguen Y."/>
        </authorList>
    </citation>
    <scope>NUCLEOTIDE SEQUENCE [LARGE SCALE GENOMIC DNA]</scope>
</reference>
<dbReference type="InterPro" id="IPR037259">
    <property type="entry name" value="BRK_sf"/>
</dbReference>
<dbReference type="EMBL" id="FR904842">
    <property type="protein sequence ID" value="CDQ72571.1"/>
    <property type="molecule type" value="Genomic_DNA"/>
</dbReference>
<dbReference type="PaxDb" id="8022-A0A060WZC1"/>
<dbReference type="PANTHER" id="PTHR46850">
    <property type="entry name" value="CHROMODOMAIN-HELICASE-DNA-BINDING PROTEIN 9"/>
    <property type="match status" value="1"/>
</dbReference>